<keyword evidence="2 4" id="KW-0808">Transferase</keyword>
<dbReference type="GO" id="GO:0030649">
    <property type="term" value="P:aminoglycoside antibiotic catabolic process"/>
    <property type="evidence" value="ECO:0007669"/>
    <property type="project" value="TreeGrafter"/>
</dbReference>
<dbReference type="InterPro" id="IPR022902">
    <property type="entry name" value="NAcTrfase_Eis"/>
</dbReference>
<protein>
    <submittedName>
        <fullName evidence="6">UPF0256 protein</fullName>
    </submittedName>
</protein>
<dbReference type="InterPro" id="IPR036527">
    <property type="entry name" value="SCP2_sterol-bd_dom_sf"/>
</dbReference>
<dbReference type="CDD" id="cd04301">
    <property type="entry name" value="NAT_SF"/>
    <property type="match status" value="1"/>
</dbReference>
<evidence type="ECO:0000259" key="5">
    <source>
        <dbReference type="PROSITE" id="PS51186"/>
    </source>
</evidence>
<dbReference type="InterPro" id="IPR041380">
    <property type="entry name" value="Acetyltransf_17"/>
</dbReference>
<evidence type="ECO:0000256" key="1">
    <source>
        <dbReference type="ARBA" id="ARBA00009213"/>
    </source>
</evidence>
<dbReference type="EMBL" id="BSDP01000001">
    <property type="protein sequence ID" value="GLI26276.1"/>
    <property type="molecule type" value="Genomic_DNA"/>
</dbReference>
<dbReference type="InterPro" id="IPR051554">
    <property type="entry name" value="Acetyltransferase_Eis"/>
</dbReference>
<organism evidence="6 7">
    <name type="scientific">Agromyces rhizosphaerae</name>
    <dbReference type="NCBI Taxonomy" id="88374"/>
    <lineage>
        <taxon>Bacteria</taxon>
        <taxon>Bacillati</taxon>
        <taxon>Actinomycetota</taxon>
        <taxon>Actinomycetes</taxon>
        <taxon>Micrococcales</taxon>
        <taxon>Microbacteriaceae</taxon>
        <taxon>Agromyces</taxon>
    </lineage>
</organism>
<dbReference type="GO" id="GO:0034069">
    <property type="term" value="F:aminoglycoside N-acetyltransferase activity"/>
    <property type="evidence" value="ECO:0007669"/>
    <property type="project" value="TreeGrafter"/>
</dbReference>
<feature type="binding site" evidence="4">
    <location>
        <begin position="118"/>
        <end position="123"/>
    </location>
    <ligand>
        <name>acetyl-CoA</name>
        <dbReference type="ChEBI" id="CHEBI:57288"/>
    </ligand>
</feature>
<comment type="subunit">
    <text evidence="4">Homohexamer; trimer of dimers.</text>
</comment>
<reference evidence="6" key="1">
    <citation type="submission" date="2022-12" db="EMBL/GenBank/DDBJ databases">
        <title>Reference genome sequencing for broad-spectrum identification of bacterial and archaeal isolates by mass spectrometry.</title>
        <authorList>
            <person name="Sekiguchi Y."/>
            <person name="Tourlousse D.M."/>
        </authorList>
    </citation>
    <scope>NUCLEOTIDE SEQUENCE</scope>
    <source>
        <strain evidence="6">14</strain>
    </source>
</reference>
<dbReference type="PROSITE" id="PS51186">
    <property type="entry name" value="GNAT"/>
    <property type="match status" value="1"/>
</dbReference>
<keyword evidence="7" id="KW-1185">Reference proteome</keyword>
<evidence type="ECO:0000313" key="7">
    <source>
        <dbReference type="Proteomes" id="UP001144396"/>
    </source>
</evidence>
<dbReference type="AlphaFoldDB" id="A0A9W6CP99"/>
<comment type="similarity">
    <text evidence="1 4">Belongs to the acetyltransferase Eis family.</text>
</comment>
<feature type="active site" description="Proton donor" evidence="4">
    <location>
        <position position="151"/>
    </location>
</feature>
<evidence type="ECO:0000256" key="3">
    <source>
        <dbReference type="ARBA" id="ARBA00023315"/>
    </source>
</evidence>
<dbReference type="Pfam" id="PF17668">
    <property type="entry name" value="Acetyltransf_17"/>
    <property type="match status" value="1"/>
</dbReference>
<evidence type="ECO:0000313" key="6">
    <source>
        <dbReference type="EMBL" id="GLI26276.1"/>
    </source>
</evidence>
<dbReference type="Proteomes" id="UP001144396">
    <property type="component" value="Unassembled WGS sequence"/>
</dbReference>
<keyword evidence="3 4" id="KW-0012">Acyltransferase</keyword>
<dbReference type="RefSeq" id="WP_281882274.1">
    <property type="nucleotide sequence ID" value="NZ_BSDP01000001.1"/>
</dbReference>
<gene>
    <name evidence="6" type="primary">eis</name>
    <name evidence="6" type="ORF">ARHIZOSPH14_05180</name>
</gene>
<name>A0A9W6CP99_9MICO</name>
<dbReference type="HAMAP" id="MF_01812">
    <property type="entry name" value="Eis"/>
    <property type="match status" value="1"/>
</dbReference>
<dbReference type="InterPro" id="IPR025559">
    <property type="entry name" value="Eis_dom"/>
</dbReference>
<feature type="binding site" evidence="4">
    <location>
        <begin position="146"/>
        <end position="147"/>
    </location>
    <ligand>
        <name>acetyl-CoA</name>
        <dbReference type="ChEBI" id="CHEBI:57288"/>
    </ligand>
</feature>
<accession>A0A9W6CP99</accession>
<feature type="domain" description="N-acetyltransferase" evidence="5">
    <location>
        <begin position="23"/>
        <end position="190"/>
    </location>
</feature>
<dbReference type="SUPFAM" id="SSF55718">
    <property type="entry name" value="SCP-like"/>
    <property type="match status" value="1"/>
</dbReference>
<evidence type="ECO:0000256" key="4">
    <source>
        <dbReference type="HAMAP-Rule" id="MF_01812"/>
    </source>
</evidence>
<proteinExistence type="inferred from homology"/>
<dbReference type="Pfam" id="PF13530">
    <property type="entry name" value="SCP2_2"/>
    <property type="match status" value="1"/>
</dbReference>
<sequence>MTEPHLVPPADADSVAALAARGLRYALVDTSDAVAFAHWLGADERGFHAPAPTPERTESARERVGYRRTTGVYDGAAAEPESPVATTSSWVAQLTVPGGRTMDAWAVSSVTVAPTHRRRGIARALLEGELRTAVAAGVPAAILTASEATIYGRFGFAPAAPATTVSVARRRVGWAGPPPAGTVHFRSPAALRDEVEEIAGRALLRTPGEVDRWPGFWDRMLGLTDPTSERSRGIRAARYDDADGHPRGFVAYSVQRTEPDHGTVVVDQLLAETDEAYRALWRFVLEHDFVDEVRATLRSVDEPLRWMVSDPRAITTSEYGDHLWLRILDAAAVLEARTYSAPSRLVLRIDDPLGYASGTVVLETDAAGRAFVHESDEPAGIRLGIEELGAIALGATRPSVLAAAGRLAGDAHAIRTADRVFAADRMPHLGFWF</sequence>
<feature type="active site" description="Proton acceptor; via carboxylate" evidence="4">
    <location>
        <position position="433"/>
    </location>
</feature>
<dbReference type="Pfam" id="PF13527">
    <property type="entry name" value="Acetyltransf_9"/>
    <property type="match status" value="1"/>
</dbReference>
<feature type="binding site" evidence="4">
    <location>
        <begin position="110"/>
        <end position="112"/>
    </location>
    <ligand>
        <name>acetyl-CoA</name>
        <dbReference type="ChEBI" id="CHEBI:57288"/>
    </ligand>
</feature>
<dbReference type="SUPFAM" id="SSF55729">
    <property type="entry name" value="Acyl-CoA N-acyltransferases (Nat)"/>
    <property type="match status" value="1"/>
</dbReference>
<dbReference type="InterPro" id="IPR000182">
    <property type="entry name" value="GNAT_dom"/>
</dbReference>
<dbReference type="Gene3D" id="3.40.630.30">
    <property type="match status" value="2"/>
</dbReference>
<comment type="caution">
    <text evidence="6">The sequence shown here is derived from an EMBL/GenBank/DDBJ whole genome shotgun (WGS) entry which is preliminary data.</text>
</comment>
<evidence type="ECO:0000256" key="2">
    <source>
        <dbReference type="ARBA" id="ARBA00022679"/>
    </source>
</evidence>
<dbReference type="Gene3D" id="3.30.1050.10">
    <property type="entry name" value="SCP2 sterol-binding domain"/>
    <property type="match status" value="1"/>
</dbReference>
<dbReference type="PANTHER" id="PTHR37817:SF1">
    <property type="entry name" value="N-ACETYLTRANSFERASE EIS"/>
    <property type="match status" value="1"/>
</dbReference>
<dbReference type="PANTHER" id="PTHR37817">
    <property type="entry name" value="N-ACETYLTRANSFERASE EIS"/>
    <property type="match status" value="1"/>
</dbReference>
<dbReference type="InterPro" id="IPR016181">
    <property type="entry name" value="Acyl_CoA_acyltransferase"/>
</dbReference>